<evidence type="ECO:0000256" key="1">
    <source>
        <dbReference type="SAM" id="Phobius"/>
    </source>
</evidence>
<accession>A0ABU1Y336</accession>
<organism evidence="2 3">
    <name type="scientific">Flavobacterium piscis</name>
    <dbReference type="NCBI Taxonomy" id="1114874"/>
    <lineage>
        <taxon>Bacteria</taxon>
        <taxon>Pseudomonadati</taxon>
        <taxon>Bacteroidota</taxon>
        <taxon>Flavobacteriia</taxon>
        <taxon>Flavobacteriales</taxon>
        <taxon>Flavobacteriaceae</taxon>
        <taxon>Flavobacterium</taxon>
    </lineage>
</organism>
<feature type="transmembrane region" description="Helical" evidence="1">
    <location>
        <begin position="136"/>
        <end position="154"/>
    </location>
</feature>
<evidence type="ECO:0000313" key="2">
    <source>
        <dbReference type="EMBL" id="MDR7208641.1"/>
    </source>
</evidence>
<feature type="transmembrane region" description="Helical" evidence="1">
    <location>
        <begin position="298"/>
        <end position="322"/>
    </location>
</feature>
<gene>
    <name evidence="2" type="ORF">J2W48_000562</name>
</gene>
<keyword evidence="1" id="KW-0812">Transmembrane</keyword>
<dbReference type="Proteomes" id="UP001269081">
    <property type="component" value="Unassembled WGS sequence"/>
</dbReference>
<protein>
    <recommendedName>
        <fullName evidence="4">ABC transporter permease</fullName>
    </recommendedName>
</protein>
<comment type="caution">
    <text evidence="2">The sequence shown here is derived from an EMBL/GenBank/DDBJ whole genome shotgun (WGS) entry which is preliminary data.</text>
</comment>
<dbReference type="EMBL" id="JAVDWQ010000001">
    <property type="protein sequence ID" value="MDR7208641.1"/>
    <property type="molecule type" value="Genomic_DNA"/>
</dbReference>
<keyword evidence="1" id="KW-1133">Transmembrane helix</keyword>
<name>A0ABU1Y336_9FLAO</name>
<evidence type="ECO:0008006" key="4">
    <source>
        <dbReference type="Google" id="ProtNLM"/>
    </source>
</evidence>
<feature type="transmembrane region" description="Helical" evidence="1">
    <location>
        <begin position="369"/>
        <end position="392"/>
    </location>
</feature>
<dbReference type="Pfam" id="PF18940">
    <property type="entry name" value="DUF5687"/>
    <property type="match status" value="1"/>
</dbReference>
<evidence type="ECO:0000313" key="3">
    <source>
        <dbReference type="Proteomes" id="UP001269081"/>
    </source>
</evidence>
<feature type="transmembrane region" description="Helical" evidence="1">
    <location>
        <begin position="444"/>
        <end position="463"/>
    </location>
</feature>
<feature type="transmembrane region" description="Helical" evidence="1">
    <location>
        <begin position="27"/>
        <end position="51"/>
    </location>
</feature>
<feature type="transmembrane region" description="Helical" evidence="1">
    <location>
        <begin position="274"/>
        <end position="292"/>
    </location>
</feature>
<dbReference type="InterPro" id="IPR043742">
    <property type="entry name" value="DUF5687"/>
</dbReference>
<proteinExistence type="predicted"/>
<keyword evidence="1" id="KW-0472">Membrane</keyword>
<feature type="transmembrane region" description="Helical" evidence="1">
    <location>
        <begin position="66"/>
        <end position="88"/>
    </location>
</feature>
<feature type="transmembrane region" description="Helical" evidence="1">
    <location>
        <begin position="204"/>
        <end position="224"/>
    </location>
</feature>
<reference evidence="2 3" key="1">
    <citation type="submission" date="2023-07" db="EMBL/GenBank/DDBJ databases">
        <title>Sorghum-associated microbial communities from plants grown in Nebraska, USA.</title>
        <authorList>
            <person name="Schachtman D."/>
        </authorList>
    </citation>
    <scope>NUCLEOTIDE SEQUENCE [LARGE SCALE GENOMIC DNA]</scope>
    <source>
        <strain evidence="2 3">4129</strain>
    </source>
</reference>
<sequence>MIKKFIYLEWKAFTRSASFGANLAMKILIGFLMVYFSIIFIGMGVGAFYILKKMNLEPLVTINKFLIYYFLFDLVIRLLMQAIPVLNIKPLLVLPFKKPTIVHFSLGKTALSFFNWVHALFFLPFSVVLAIEGYDIVGIIFWLLAIFSLIYINNFLNIILSNIDKLFIIFIGLTLALGGAQYYKIFDVTTFTTPVFQGFYDTKWLFLIPVLVLIGLYGFTFKYFKNNLFLDAGLSKKEDIAMTENLSWLNQFGTLGTFLKNDIKLIKRNKRSKTTILMSVLFLFYGLIFFGNEHQPEIMHIFAGIFVSGGFLFVFGQFVPSWDSSYYQLMMTQNIPYRGYITSKWWLIVIATFISTILASFYLFYGLEIYLTIVVGAIYNIGVNSHLVLLGGAFTKTPIDLSNAGGAFGDKKAFNVSAMLLTLPKLLLPLLLYWTGLHFGDKTLALALVAGAGVLGFIFRNKVFSIIEKRYKIEKYSTISAYKQKN</sequence>
<feature type="transmembrane region" description="Helical" evidence="1">
    <location>
        <begin position="109"/>
        <end position="130"/>
    </location>
</feature>
<keyword evidence="3" id="KW-1185">Reference proteome</keyword>
<feature type="transmembrane region" description="Helical" evidence="1">
    <location>
        <begin position="343"/>
        <end position="363"/>
    </location>
</feature>
<feature type="transmembrane region" description="Helical" evidence="1">
    <location>
        <begin position="166"/>
        <end position="184"/>
    </location>
</feature>
<dbReference type="RefSeq" id="WP_310277728.1">
    <property type="nucleotide sequence ID" value="NZ_JAVDWQ010000001.1"/>
</dbReference>
<feature type="transmembrane region" description="Helical" evidence="1">
    <location>
        <begin position="413"/>
        <end position="432"/>
    </location>
</feature>